<dbReference type="InterPro" id="IPR036291">
    <property type="entry name" value="NAD(P)-bd_dom_sf"/>
</dbReference>
<dbReference type="PANTHER" id="PTHR43157:SF54">
    <property type="entry name" value="RETINOL DEHYDROGENASE 12-LIKE ISOFORM X1-RELATED"/>
    <property type="match status" value="1"/>
</dbReference>
<dbReference type="PRINTS" id="PR00080">
    <property type="entry name" value="SDRFAMILY"/>
</dbReference>
<dbReference type="PANTHER" id="PTHR43157">
    <property type="entry name" value="PHOSPHATIDYLINOSITOL-GLYCAN BIOSYNTHESIS CLASS F PROTEIN-RELATED"/>
    <property type="match status" value="1"/>
</dbReference>
<organism evidence="4 5">
    <name type="scientific">Clupea harengus</name>
    <name type="common">Atlantic herring</name>
    <dbReference type="NCBI Taxonomy" id="7950"/>
    <lineage>
        <taxon>Eukaryota</taxon>
        <taxon>Metazoa</taxon>
        <taxon>Chordata</taxon>
        <taxon>Craniata</taxon>
        <taxon>Vertebrata</taxon>
        <taxon>Euteleostomi</taxon>
        <taxon>Actinopterygii</taxon>
        <taxon>Neopterygii</taxon>
        <taxon>Teleostei</taxon>
        <taxon>Clupei</taxon>
        <taxon>Clupeiformes</taxon>
        <taxon>Clupeoidei</taxon>
        <taxon>Clupeidae</taxon>
        <taxon>Clupea</taxon>
    </lineage>
</organism>
<proteinExistence type="inferred from homology"/>
<keyword evidence="2" id="KW-0560">Oxidoreductase</keyword>
<feature type="non-terminal residue" evidence="5">
    <location>
        <position position="1"/>
    </location>
</feature>
<dbReference type="GeneID" id="105905193"/>
<dbReference type="PRINTS" id="PR00081">
    <property type="entry name" value="GDHRDH"/>
</dbReference>
<evidence type="ECO:0000256" key="1">
    <source>
        <dbReference type="ARBA" id="ARBA00006484"/>
    </source>
</evidence>
<evidence type="ECO:0000256" key="3">
    <source>
        <dbReference type="RuleBase" id="RU000363"/>
    </source>
</evidence>
<evidence type="ECO:0000313" key="4">
    <source>
        <dbReference type="Proteomes" id="UP000515152"/>
    </source>
</evidence>
<name>A0A6P8GNW4_CLUHA</name>
<protein>
    <submittedName>
        <fullName evidence="5">Retinol dehydrogenase 12-like</fullName>
    </submittedName>
</protein>
<dbReference type="RefSeq" id="XP_031439416.1">
    <property type="nucleotide sequence ID" value="XM_031583556.1"/>
</dbReference>
<dbReference type="AlphaFoldDB" id="A0A6P8GNW4"/>
<evidence type="ECO:0000313" key="5">
    <source>
        <dbReference type="RefSeq" id="XP_031439416.1"/>
    </source>
</evidence>
<reference evidence="5" key="1">
    <citation type="submission" date="2025-08" db="UniProtKB">
        <authorList>
            <consortium name="RefSeq"/>
        </authorList>
    </citation>
    <scope>IDENTIFICATION</scope>
</reference>
<evidence type="ECO:0000256" key="2">
    <source>
        <dbReference type="ARBA" id="ARBA00023002"/>
    </source>
</evidence>
<dbReference type="Gene3D" id="3.40.50.720">
    <property type="entry name" value="NAD(P)-binding Rossmann-like Domain"/>
    <property type="match status" value="1"/>
</dbReference>
<dbReference type="KEGG" id="char:105905193"/>
<comment type="similarity">
    <text evidence="1 3">Belongs to the short-chain dehydrogenases/reductases (SDR) family.</text>
</comment>
<dbReference type="Proteomes" id="UP000515152">
    <property type="component" value="Chromosome 17"/>
</dbReference>
<sequence length="294" mass="32568">CFRSFYAKQWSSDIRLDGKTAIVTGANSGIGKATAKDLAMRGAHVVLACRDMEKAEKAVADIMREVESASVVAMKLDLADTKSICEFAENIYNTEQSLHFLINNAGVAICPYQTTADGFEMQFGVNYLGHFLLTYLLLDLLKYSAPSRVINLGSIAHLIGKINFEDVNSEKRYHATRAYAQSKLANTLFTRELARRVEDFGITAYAVDPGKVSTEIIRHLRRSLQLFLRTFAFVMKTPAEGSYTTLFCAVTPDLESGGYYRDCAPATCSRAASDDRTACKLWALSCQLLGICWD</sequence>
<dbReference type="OrthoDB" id="191139at2759"/>
<keyword evidence="4" id="KW-1185">Reference proteome</keyword>
<accession>A0A6P8GNW4</accession>
<dbReference type="Pfam" id="PF00106">
    <property type="entry name" value="adh_short"/>
    <property type="match status" value="1"/>
</dbReference>
<dbReference type="GO" id="GO:0016491">
    <property type="term" value="F:oxidoreductase activity"/>
    <property type="evidence" value="ECO:0007669"/>
    <property type="project" value="UniProtKB-KW"/>
</dbReference>
<dbReference type="SUPFAM" id="SSF51735">
    <property type="entry name" value="NAD(P)-binding Rossmann-fold domains"/>
    <property type="match status" value="1"/>
</dbReference>
<dbReference type="InterPro" id="IPR002347">
    <property type="entry name" value="SDR_fam"/>
</dbReference>
<gene>
    <name evidence="5" type="primary">LOC105905193</name>
</gene>